<protein>
    <submittedName>
        <fullName evidence="2">Uncharacterized protein</fullName>
    </submittedName>
</protein>
<dbReference type="EMBL" id="JBHLZP010000023">
    <property type="protein sequence ID" value="MFB9831613.1"/>
    <property type="molecule type" value="Genomic_DNA"/>
</dbReference>
<evidence type="ECO:0000313" key="3">
    <source>
        <dbReference type="Proteomes" id="UP001589627"/>
    </source>
</evidence>
<proteinExistence type="predicted"/>
<feature type="region of interest" description="Disordered" evidence="1">
    <location>
        <begin position="46"/>
        <end position="67"/>
    </location>
</feature>
<feature type="region of interest" description="Disordered" evidence="1">
    <location>
        <begin position="1"/>
        <end position="32"/>
    </location>
</feature>
<evidence type="ECO:0000313" key="2">
    <source>
        <dbReference type="EMBL" id="MFB9831613.1"/>
    </source>
</evidence>
<gene>
    <name evidence="2" type="ORF">ACFFNX_05350</name>
</gene>
<comment type="caution">
    <text evidence="2">The sequence shown here is derived from an EMBL/GenBank/DDBJ whole genome shotgun (WGS) entry which is preliminary data.</text>
</comment>
<keyword evidence="3" id="KW-1185">Reference proteome</keyword>
<dbReference type="Proteomes" id="UP001589627">
    <property type="component" value="Unassembled WGS sequence"/>
</dbReference>
<accession>A0ABV5Y9A8</accession>
<organism evidence="2 3">
    <name type="scientific">Actinoallomurus acaciae</name>
    <dbReference type="NCBI Taxonomy" id="502577"/>
    <lineage>
        <taxon>Bacteria</taxon>
        <taxon>Bacillati</taxon>
        <taxon>Actinomycetota</taxon>
        <taxon>Actinomycetes</taxon>
        <taxon>Streptosporangiales</taxon>
        <taxon>Thermomonosporaceae</taxon>
        <taxon>Actinoallomurus</taxon>
    </lineage>
</organism>
<evidence type="ECO:0000256" key="1">
    <source>
        <dbReference type="SAM" id="MobiDB-lite"/>
    </source>
</evidence>
<feature type="compositionally biased region" description="Basic and acidic residues" evidence="1">
    <location>
        <begin position="8"/>
        <end position="21"/>
    </location>
</feature>
<dbReference type="RefSeq" id="WP_378196063.1">
    <property type="nucleotide sequence ID" value="NZ_JBHLZP010000023.1"/>
</dbReference>
<sequence>MNDSMNEENERARDGLPEPSERTGLMTGHDEADEVRAKAADALQVALDRRDNGGPRNDPAGNFGHPD</sequence>
<reference evidence="2 3" key="1">
    <citation type="submission" date="2024-09" db="EMBL/GenBank/DDBJ databases">
        <authorList>
            <person name="Sun Q."/>
            <person name="Mori K."/>
        </authorList>
    </citation>
    <scope>NUCLEOTIDE SEQUENCE [LARGE SCALE GENOMIC DNA]</scope>
    <source>
        <strain evidence="2 3">TBRC 0563</strain>
    </source>
</reference>
<name>A0ABV5Y9A8_9ACTN</name>